<accession>E9RJ65</accession>
<dbReference type="AlphaFoldDB" id="E9RJ65"/>
<name>E9RJ65_BACNA</name>
<geneLocation type="plasmid" evidence="1">
    <name>pLS20</name>
</geneLocation>
<dbReference type="EMBL" id="AB615352">
    <property type="protein sequence ID" value="BAJ76980.1"/>
    <property type="molecule type" value="Genomic_DNA"/>
</dbReference>
<proteinExistence type="predicted"/>
<reference evidence="1" key="2">
    <citation type="submission" date="2011-02" db="EMBL/GenBank/DDBJ databases">
        <title>Host Range of a conjugational plasmid pLS20 originated from Bacillus subtilis (natto).</title>
        <authorList>
            <person name="Itaya M."/>
        </authorList>
    </citation>
    <scope>NUCLEOTIDE SEQUENCE</scope>
    <source>
        <strain evidence="1">IFO 3335</strain>
        <plasmid evidence="1">pLS20</plasmid>
    </source>
</reference>
<protein>
    <submittedName>
        <fullName evidence="1">Uncharacterized protein</fullName>
    </submittedName>
</protein>
<sequence length="70" mass="7738">MVGKLKFSLIKSRHRACLKVAKATFKTSPLILLAQKQGENQNQFAIMSVTEDAATSQLQNHSADQCVLIH</sequence>
<organism evidence="1">
    <name type="scientific">Bacillus subtilis subsp. natto</name>
    <dbReference type="NCBI Taxonomy" id="86029"/>
    <lineage>
        <taxon>Bacteria</taxon>
        <taxon>Bacillati</taxon>
        <taxon>Bacillota</taxon>
        <taxon>Bacilli</taxon>
        <taxon>Bacillales</taxon>
        <taxon>Bacillaceae</taxon>
        <taxon>Bacillus</taxon>
    </lineage>
</organism>
<keyword evidence="1" id="KW-0614">Plasmid</keyword>
<reference evidence="1" key="1">
    <citation type="journal article" date="2006" name="Biosci. Biotechnol. Biochem.">
        <title>Conjugational transfer kinetics of pLS20 between Bacillus subtilis in liquid medium.</title>
        <authorList>
            <person name="Itaya M."/>
            <person name="Sakaya N."/>
            <person name="Matsunaga S."/>
            <person name="Fujita K."/>
            <person name="Kaneko S."/>
        </authorList>
    </citation>
    <scope>NUCLEOTIDE SEQUENCE</scope>
    <source>
        <strain evidence="1">IFO 3335</strain>
        <plasmid evidence="1">pLS20</plasmid>
    </source>
</reference>
<evidence type="ECO:0000313" key="1">
    <source>
        <dbReference type="EMBL" id="BAJ76980.1"/>
    </source>
</evidence>